<dbReference type="InterPro" id="IPR023753">
    <property type="entry name" value="FAD/NAD-binding_dom"/>
</dbReference>
<dbReference type="GO" id="GO:0050660">
    <property type="term" value="F:flavin adenine dinucleotide binding"/>
    <property type="evidence" value="ECO:0007669"/>
    <property type="project" value="TreeGrafter"/>
</dbReference>
<name>A0A344PN21_9RHOB</name>
<evidence type="ECO:0000256" key="1">
    <source>
        <dbReference type="ARBA" id="ARBA00023002"/>
    </source>
</evidence>
<dbReference type="AlphaFoldDB" id="A0A344PN21"/>
<dbReference type="OrthoDB" id="7279140at2"/>
<gene>
    <name evidence="3" type="ORF">DRW48_14835</name>
</gene>
<dbReference type="KEGG" id="pars:DRW48_14835"/>
<dbReference type="PRINTS" id="PR00368">
    <property type="entry name" value="FADPNR"/>
</dbReference>
<sequence>MLISELPVAVIGAGPVGLAAAAHLLRRGLQPLIFERGTSAGATVAQWAHVRVFSPWEYNVDAEARVLLEENDWIAPVPDYMPTGAELIRDYLAPLAAHPAIAPNLRLDAEVLAVTRKGHSKLSGEGRDAAPFVVLWRDAAGERRRALARAVIDASGTWVKPNPIGLDGLPVEGEIENRDRIHYGIPDVLGATREDYAGRHTLVIGAGHSAINAALDLMDLQEQEPGTRITWATRSGGIERVLGGGLNDQLPGRGRLGLRAAEAVQSRRVSFHSPFSVERIAAEGEALRVLGTEDGRPAELTVDRIVVATGFRPDLTPLSELRLSLDPSVEATPALAPLIDPNLHSCGTVRPHEVVELAHPERDFYIVGMKSYGRAPTFLMTTGYEQVRSVVAELAGDAVAARQVHLKLPETGVCRTRSTIDATADACCAPPKAPAKEATCCGGPPKANAAACCVADELAKAEGESGCGCNTAARASLPA</sequence>
<evidence type="ECO:0000259" key="2">
    <source>
        <dbReference type="Pfam" id="PF07992"/>
    </source>
</evidence>
<dbReference type="PANTHER" id="PTHR43539:SF78">
    <property type="entry name" value="FLAVIN-CONTAINING MONOOXYGENASE"/>
    <property type="match status" value="1"/>
</dbReference>
<feature type="domain" description="FAD/NAD(P)-binding" evidence="2">
    <location>
        <begin position="8"/>
        <end position="331"/>
    </location>
</feature>
<dbReference type="GO" id="GO:0004497">
    <property type="term" value="F:monooxygenase activity"/>
    <property type="evidence" value="ECO:0007669"/>
    <property type="project" value="TreeGrafter"/>
</dbReference>
<dbReference type="PANTHER" id="PTHR43539">
    <property type="entry name" value="FLAVIN-BINDING MONOOXYGENASE-LIKE PROTEIN (AFU_ORTHOLOGUE AFUA_4G09220)"/>
    <property type="match status" value="1"/>
</dbReference>
<dbReference type="Gene3D" id="3.50.50.60">
    <property type="entry name" value="FAD/NAD(P)-binding domain"/>
    <property type="match status" value="1"/>
</dbReference>
<dbReference type="SUPFAM" id="SSF51905">
    <property type="entry name" value="FAD/NAD(P)-binding domain"/>
    <property type="match status" value="1"/>
</dbReference>
<dbReference type="Pfam" id="PF07992">
    <property type="entry name" value="Pyr_redox_2"/>
    <property type="match status" value="1"/>
</dbReference>
<dbReference type="Proteomes" id="UP000252023">
    <property type="component" value="Chromosome"/>
</dbReference>
<accession>A0A344PN21</accession>
<organism evidence="3 4">
    <name type="scientific">Paracoccus suum</name>
    <dbReference type="NCBI Taxonomy" id="2259340"/>
    <lineage>
        <taxon>Bacteria</taxon>
        <taxon>Pseudomonadati</taxon>
        <taxon>Pseudomonadota</taxon>
        <taxon>Alphaproteobacteria</taxon>
        <taxon>Rhodobacterales</taxon>
        <taxon>Paracoccaceae</taxon>
        <taxon>Paracoccus</taxon>
    </lineage>
</organism>
<keyword evidence="4" id="KW-1185">Reference proteome</keyword>
<protein>
    <submittedName>
        <fullName evidence="3">FAD-dependent oxidoreductase</fullName>
    </submittedName>
</protein>
<dbReference type="RefSeq" id="WP_114077093.1">
    <property type="nucleotide sequence ID" value="NZ_CP030918.1"/>
</dbReference>
<reference evidence="4" key="1">
    <citation type="submission" date="2018-07" db="EMBL/GenBank/DDBJ databases">
        <title>Genome sequencing of Paracoccus sp. SC2-6.</title>
        <authorList>
            <person name="Heo J."/>
            <person name="Kim S.-J."/>
            <person name="Kwon S.-W."/>
        </authorList>
    </citation>
    <scope>NUCLEOTIDE SEQUENCE [LARGE SCALE GENOMIC DNA]</scope>
    <source>
        <strain evidence="4">SC2-6</strain>
    </source>
</reference>
<evidence type="ECO:0000313" key="3">
    <source>
        <dbReference type="EMBL" id="AXC50776.1"/>
    </source>
</evidence>
<keyword evidence="1" id="KW-0560">Oxidoreductase</keyword>
<dbReference type="EMBL" id="CP030918">
    <property type="protein sequence ID" value="AXC50776.1"/>
    <property type="molecule type" value="Genomic_DNA"/>
</dbReference>
<dbReference type="InterPro" id="IPR050982">
    <property type="entry name" value="Auxin_biosynth/cation_transpt"/>
</dbReference>
<evidence type="ECO:0000313" key="4">
    <source>
        <dbReference type="Proteomes" id="UP000252023"/>
    </source>
</evidence>
<dbReference type="PRINTS" id="PR00411">
    <property type="entry name" value="PNDRDTASEI"/>
</dbReference>
<proteinExistence type="predicted"/>
<dbReference type="InterPro" id="IPR036188">
    <property type="entry name" value="FAD/NAD-bd_sf"/>
</dbReference>